<proteinExistence type="predicted"/>
<evidence type="ECO:0000313" key="1">
    <source>
        <dbReference type="EMBL" id="JAH24826.1"/>
    </source>
</evidence>
<reference evidence="1" key="2">
    <citation type="journal article" date="2015" name="Fish Shellfish Immunol.">
        <title>Early steps in the European eel (Anguilla anguilla)-Vibrio vulnificus interaction in the gills: Role of the RtxA13 toxin.</title>
        <authorList>
            <person name="Callol A."/>
            <person name="Pajuelo D."/>
            <person name="Ebbesson L."/>
            <person name="Teles M."/>
            <person name="MacKenzie S."/>
            <person name="Amaro C."/>
        </authorList>
    </citation>
    <scope>NUCLEOTIDE SEQUENCE</scope>
</reference>
<protein>
    <submittedName>
        <fullName evidence="1">Uncharacterized protein</fullName>
    </submittedName>
</protein>
<sequence length="40" mass="4562">MTAEPSENCWKYASVILLVSQRVIKALKMSARPFRSAHNK</sequence>
<name>A0A0E9R6R0_ANGAN</name>
<accession>A0A0E9R6R0</accession>
<dbReference type="EMBL" id="GBXM01083751">
    <property type="protein sequence ID" value="JAH24826.1"/>
    <property type="molecule type" value="Transcribed_RNA"/>
</dbReference>
<reference evidence="1" key="1">
    <citation type="submission" date="2014-11" db="EMBL/GenBank/DDBJ databases">
        <authorList>
            <person name="Amaro Gonzalez C."/>
        </authorList>
    </citation>
    <scope>NUCLEOTIDE SEQUENCE</scope>
</reference>
<dbReference type="AlphaFoldDB" id="A0A0E9R6R0"/>
<organism evidence="1">
    <name type="scientific">Anguilla anguilla</name>
    <name type="common">European freshwater eel</name>
    <name type="synonym">Muraena anguilla</name>
    <dbReference type="NCBI Taxonomy" id="7936"/>
    <lineage>
        <taxon>Eukaryota</taxon>
        <taxon>Metazoa</taxon>
        <taxon>Chordata</taxon>
        <taxon>Craniata</taxon>
        <taxon>Vertebrata</taxon>
        <taxon>Euteleostomi</taxon>
        <taxon>Actinopterygii</taxon>
        <taxon>Neopterygii</taxon>
        <taxon>Teleostei</taxon>
        <taxon>Anguilliformes</taxon>
        <taxon>Anguillidae</taxon>
        <taxon>Anguilla</taxon>
    </lineage>
</organism>